<dbReference type="CTD" id="20239787"/>
<evidence type="ECO:0000313" key="2">
    <source>
        <dbReference type="Proteomes" id="UP000030746"/>
    </source>
</evidence>
<reference evidence="1 2" key="1">
    <citation type="journal article" date="2013" name="Nature">
        <title>Insights into bilaterian evolution from three spiralian genomes.</title>
        <authorList>
            <person name="Simakov O."/>
            <person name="Marletaz F."/>
            <person name="Cho S.J."/>
            <person name="Edsinger-Gonzales E."/>
            <person name="Havlak P."/>
            <person name="Hellsten U."/>
            <person name="Kuo D.H."/>
            <person name="Larsson T."/>
            <person name="Lv J."/>
            <person name="Arendt D."/>
            <person name="Savage R."/>
            <person name="Osoegawa K."/>
            <person name="de Jong P."/>
            <person name="Grimwood J."/>
            <person name="Chapman J.A."/>
            <person name="Shapiro H."/>
            <person name="Aerts A."/>
            <person name="Otillar R.P."/>
            <person name="Terry A.Y."/>
            <person name="Boore J.L."/>
            <person name="Grigoriev I.V."/>
            <person name="Lindberg D.R."/>
            <person name="Seaver E.C."/>
            <person name="Weisblat D.A."/>
            <person name="Putnam N.H."/>
            <person name="Rokhsar D.S."/>
        </authorList>
    </citation>
    <scope>NUCLEOTIDE SEQUENCE [LARGE SCALE GENOMIC DNA]</scope>
</reference>
<name>V3ZZV5_LOTGI</name>
<dbReference type="EMBL" id="KB202518">
    <property type="protein sequence ID" value="ESO89912.1"/>
    <property type="molecule type" value="Genomic_DNA"/>
</dbReference>
<dbReference type="GeneID" id="20239787"/>
<organism evidence="1 2">
    <name type="scientific">Lottia gigantea</name>
    <name type="common">Giant owl limpet</name>
    <dbReference type="NCBI Taxonomy" id="225164"/>
    <lineage>
        <taxon>Eukaryota</taxon>
        <taxon>Metazoa</taxon>
        <taxon>Spiralia</taxon>
        <taxon>Lophotrochozoa</taxon>
        <taxon>Mollusca</taxon>
        <taxon>Gastropoda</taxon>
        <taxon>Patellogastropoda</taxon>
        <taxon>Lottioidea</taxon>
        <taxon>Lottiidae</taxon>
        <taxon>Lottia</taxon>
    </lineage>
</organism>
<dbReference type="Proteomes" id="UP000030746">
    <property type="component" value="Unassembled WGS sequence"/>
</dbReference>
<protein>
    <submittedName>
        <fullName evidence="1">Uncharacterized protein</fullName>
    </submittedName>
</protein>
<accession>V3ZZV5</accession>
<dbReference type="KEGG" id="lgi:LOTGIDRAFT_164607"/>
<dbReference type="RefSeq" id="XP_009059386.1">
    <property type="nucleotide sequence ID" value="XM_009061138.1"/>
</dbReference>
<evidence type="ECO:0000313" key="1">
    <source>
        <dbReference type="EMBL" id="ESO89912.1"/>
    </source>
</evidence>
<sequence length="213" mass="24934">MGKKFKQSEIFPVTQCLCVYATQEDIKKKLAIEAKVNPSHIEYPPIDYGEVIIRTLDDIQHYFSNQDPFLPKTIKPTIDKDGLLLNDFRVRFNKDNLTFKIDTKEGIYNLTTGMINLMNGYDEEGYSFSDLKSYVQILRSIRRGVKTSRLKSKEKNWKALMTSMTIITMRTIMMMSITTRNYFILAAMKEGHRSDRQYNEVNCILKRFIEKVL</sequence>
<proteinExistence type="predicted"/>
<dbReference type="HOGENOM" id="CLU_049085_3_0_1"/>
<gene>
    <name evidence="1" type="ORF">LOTGIDRAFT_164607</name>
</gene>
<keyword evidence="2" id="KW-1185">Reference proteome</keyword>
<dbReference type="AlphaFoldDB" id="V3ZZV5"/>